<protein>
    <submittedName>
        <fullName evidence="1">Uncharacterized protein</fullName>
    </submittedName>
</protein>
<dbReference type="AlphaFoldDB" id="A0A4C1W725"/>
<name>A0A4C1W725_EUMVA</name>
<reference evidence="1 2" key="1">
    <citation type="journal article" date="2019" name="Commun. Biol.">
        <title>The bagworm genome reveals a unique fibroin gene that provides high tensile strength.</title>
        <authorList>
            <person name="Kono N."/>
            <person name="Nakamura H."/>
            <person name="Ohtoshi R."/>
            <person name="Tomita M."/>
            <person name="Numata K."/>
            <person name="Arakawa K."/>
        </authorList>
    </citation>
    <scope>NUCLEOTIDE SEQUENCE [LARGE SCALE GENOMIC DNA]</scope>
</reference>
<comment type="caution">
    <text evidence="1">The sequence shown here is derived from an EMBL/GenBank/DDBJ whole genome shotgun (WGS) entry which is preliminary data.</text>
</comment>
<dbReference type="Proteomes" id="UP000299102">
    <property type="component" value="Unassembled WGS sequence"/>
</dbReference>
<sequence>MRADKVSRRLSAGAPAAVVSALRARFCANVACMCPRAHRSRSPSAPGTDCDAHTQVNEWSPRMIAKVAICSCAGGRSTNKYSGLRSMLVQSYNDNRALRFNCIEFMF</sequence>
<organism evidence="1 2">
    <name type="scientific">Eumeta variegata</name>
    <name type="common">Bagworm moth</name>
    <name type="synonym">Eumeta japonica</name>
    <dbReference type="NCBI Taxonomy" id="151549"/>
    <lineage>
        <taxon>Eukaryota</taxon>
        <taxon>Metazoa</taxon>
        <taxon>Ecdysozoa</taxon>
        <taxon>Arthropoda</taxon>
        <taxon>Hexapoda</taxon>
        <taxon>Insecta</taxon>
        <taxon>Pterygota</taxon>
        <taxon>Neoptera</taxon>
        <taxon>Endopterygota</taxon>
        <taxon>Lepidoptera</taxon>
        <taxon>Glossata</taxon>
        <taxon>Ditrysia</taxon>
        <taxon>Tineoidea</taxon>
        <taxon>Psychidae</taxon>
        <taxon>Oiketicinae</taxon>
        <taxon>Eumeta</taxon>
    </lineage>
</organism>
<accession>A0A4C1W725</accession>
<gene>
    <name evidence="1" type="ORF">EVAR_10781_1</name>
</gene>
<evidence type="ECO:0000313" key="2">
    <source>
        <dbReference type="Proteomes" id="UP000299102"/>
    </source>
</evidence>
<evidence type="ECO:0000313" key="1">
    <source>
        <dbReference type="EMBL" id="GBP46813.1"/>
    </source>
</evidence>
<proteinExistence type="predicted"/>
<dbReference type="EMBL" id="BGZK01000489">
    <property type="protein sequence ID" value="GBP46813.1"/>
    <property type="molecule type" value="Genomic_DNA"/>
</dbReference>
<keyword evidence="2" id="KW-1185">Reference proteome</keyword>